<keyword evidence="7" id="KW-0186">Copper</keyword>
<feature type="transmembrane region" description="Helical" evidence="11">
    <location>
        <begin position="99"/>
        <end position="117"/>
    </location>
</feature>
<name>A0A8J2M4M3_9BILA</name>
<dbReference type="GO" id="GO:0003677">
    <property type="term" value="F:DNA binding"/>
    <property type="evidence" value="ECO:0007669"/>
    <property type="project" value="UniProtKB-KW"/>
</dbReference>
<dbReference type="GO" id="GO:0032968">
    <property type="term" value="P:positive regulation of transcription elongation by RNA polymerase II"/>
    <property type="evidence" value="ECO:0007669"/>
    <property type="project" value="InterPro"/>
</dbReference>
<evidence type="ECO:0000256" key="8">
    <source>
        <dbReference type="PIRSR" id="PIRSR603782-2"/>
    </source>
</evidence>
<keyword evidence="13" id="KW-1185">Reference proteome</keyword>
<dbReference type="PANTHER" id="PTHR12151:SF5">
    <property type="entry name" value="AT19154P"/>
    <property type="match status" value="1"/>
</dbReference>
<evidence type="ECO:0000256" key="11">
    <source>
        <dbReference type="SAM" id="Phobius"/>
    </source>
</evidence>
<evidence type="ECO:0000313" key="13">
    <source>
        <dbReference type="Proteomes" id="UP000746747"/>
    </source>
</evidence>
<evidence type="ECO:0000256" key="2">
    <source>
        <dbReference type="ARBA" id="ARBA00010996"/>
    </source>
</evidence>
<keyword evidence="7" id="KW-0479">Metal-binding</keyword>
<accession>A0A8J2M4M3</accession>
<evidence type="ECO:0000256" key="6">
    <source>
        <dbReference type="ARBA" id="ARBA00023242"/>
    </source>
</evidence>
<proteinExistence type="inferred from homology"/>
<dbReference type="InterPro" id="IPR008851">
    <property type="entry name" value="TFIIF-alpha"/>
</dbReference>
<dbReference type="Pfam" id="PF02630">
    <property type="entry name" value="SCO1-SenC"/>
    <property type="match status" value="1"/>
</dbReference>
<dbReference type="GO" id="GO:0046872">
    <property type="term" value="F:metal ion binding"/>
    <property type="evidence" value="ECO:0007669"/>
    <property type="project" value="UniProtKB-KW"/>
</dbReference>
<keyword evidence="6 9" id="KW-0539">Nucleus</keyword>
<feature type="disulfide bond" description="Redox-active" evidence="8">
    <location>
        <begin position="171"/>
        <end position="175"/>
    </location>
</feature>
<dbReference type="SUPFAM" id="SSF52833">
    <property type="entry name" value="Thioredoxin-like"/>
    <property type="match status" value="1"/>
</dbReference>
<keyword evidence="11" id="KW-0812">Transmembrane</keyword>
<dbReference type="GO" id="GO:0005739">
    <property type="term" value="C:mitochondrion"/>
    <property type="evidence" value="ECO:0007669"/>
    <property type="project" value="GOC"/>
</dbReference>
<evidence type="ECO:0000256" key="9">
    <source>
        <dbReference type="RuleBase" id="RU366044"/>
    </source>
</evidence>
<evidence type="ECO:0000256" key="3">
    <source>
        <dbReference type="ARBA" id="ARBA00023015"/>
    </source>
</evidence>
<dbReference type="SUPFAM" id="SSF50916">
    <property type="entry name" value="Rap30/74 interaction domains"/>
    <property type="match status" value="1"/>
</dbReference>
<keyword evidence="11" id="KW-1133">Transmembrane helix</keyword>
<comment type="similarity">
    <text evidence="9">Belongs to the TFIIF alpha subunit family.</text>
</comment>
<dbReference type="GO" id="GO:0033617">
    <property type="term" value="P:mitochondrial respiratory chain complex IV assembly"/>
    <property type="evidence" value="ECO:0007669"/>
    <property type="project" value="TreeGrafter"/>
</dbReference>
<keyword evidence="11" id="KW-0472">Membrane</keyword>
<dbReference type="PANTHER" id="PTHR12151">
    <property type="entry name" value="ELECTRON TRANSPORT PROTIN SCO1/SENC FAMILY MEMBER"/>
    <property type="match status" value="1"/>
</dbReference>
<comment type="similarity">
    <text evidence="2">Belongs to the SCO1/2 family.</text>
</comment>
<keyword evidence="5 9" id="KW-0804">Transcription</keyword>
<feature type="compositionally biased region" description="Acidic residues" evidence="10">
    <location>
        <begin position="556"/>
        <end position="565"/>
    </location>
</feature>
<evidence type="ECO:0000256" key="5">
    <source>
        <dbReference type="ARBA" id="ARBA00023163"/>
    </source>
</evidence>
<evidence type="ECO:0000256" key="4">
    <source>
        <dbReference type="ARBA" id="ARBA00023125"/>
    </source>
</evidence>
<dbReference type="GO" id="GO:0005634">
    <property type="term" value="C:nucleus"/>
    <property type="evidence" value="ECO:0007669"/>
    <property type="project" value="UniProtKB-SubCell"/>
</dbReference>
<dbReference type="InterPro" id="IPR003782">
    <property type="entry name" value="SCO1/SenC"/>
</dbReference>
<feature type="binding site" evidence="7">
    <location>
        <position position="175"/>
    </location>
    <ligand>
        <name>Cu cation</name>
        <dbReference type="ChEBI" id="CHEBI:23378"/>
    </ligand>
</feature>
<dbReference type="FunFam" id="3.40.30.10:FF:000013">
    <property type="entry name" value="Blast:Protein SCO1 homolog, mitochondrial"/>
    <property type="match status" value="1"/>
</dbReference>
<feature type="binding site" evidence="7">
    <location>
        <position position="171"/>
    </location>
    <ligand>
        <name>Cu cation</name>
        <dbReference type="ChEBI" id="CHEBI:23378"/>
    </ligand>
</feature>
<dbReference type="Proteomes" id="UP000746747">
    <property type="component" value="Unassembled WGS sequence"/>
</dbReference>
<keyword evidence="3 9" id="KW-0805">Transcription regulation</keyword>
<dbReference type="AlphaFoldDB" id="A0A8J2M4M3"/>
<gene>
    <name evidence="12" type="ORF">CJOHNSTONI_LOCUS5822</name>
</gene>
<dbReference type="Gene3D" id="3.40.30.10">
    <property type="entry name" value="Glutaredoxin"/>
    <property type="match status" value="1"/>
</dbReference>
<organism evidence="12 13">
    <name type="scientific">Cercopithifilaria johnstoni</name>
    <dbReference type="NCBI Taxonomy" id="2874296"/>
    <lineage>
        <taxon>Eukaryota</taxon>
        <taxon>Metazoa</taxon>
        <taxon>Ecdysozoa</taxon>
        <taxon>Nematoda</taxon>
        <taxon>Chromadorea</taxon>
        <taxon>Rhabditida</taxon>
        <taxon>Spirurina</taxon>
        <taxon>Spiruromorpha</taxon>
        <taxon>Filarioidea</taxon>
        <taxon>Onchocercidae</taxon>
        <taxon>Cercopithifilaria</taxon>
    </lineage>
</organism>
<dbReference type="OrthoDB" id="270009at2759"/>
<keyword evidence="8" id="KW-1015">Disulfide bond</keyword>
<dbReference type="EMBL" id="CAKAEH010001406">
    <property type="protein sequence ID" value="CAG9535836.1"/>
    <property type="molecule type" value="Genomic_DNA"/>
</dbReference>
<keyword evidence="4 9" id="KW-0238">DNA-binding</keyword>
<evidence type="ECO:0000256" key="10">
    <source>
        <dbReference type="SAM" id="MobiDB-lite"/>
    </source>
</evidence>
<dbReference type="Pfam" id="PF05793">
    <property type="entry name" value="TFIIF_alpha"/>
    <property type="match status" value="1"/>
</dbReference>
<dbReference type="InterPro" id="IPR011039">
    <property type="entry name" value="TFIIF_interaction"/>
</dbReference>
<dbReference type="CDD" id="cd02968">
    <property type="entry name" value="SCO"/>
    <property type="match status" value="1"/>
</dbReference>
<evidence type="ECO:0000256" key="7">
    <source>
        <dbReference type="PIRSR" id="PIRSR603782-1"/>
    </source>
</evidence>
<feature type="region of interest" description="Disordered" evidence="10">
    <location>
        <begin position="495"/>
        <end position="578"/>
    </location>
</feature>
<sequence>MFRVTCAVLSRLLPSNSSRQCYCIRRCFLHATNSLRFASTGSDNPSDKKETVRNEDLKLDMADLEEALKKDELPTDHKKSIRQLKEQRRGIRDIFTGKLAMIIVGVSVILVIILSGLREKKMRELENERKQTIGKARIGGPWELVGMDGKLGGSEQLKGNWLLLYFGFTHCPDVCPDSIEKMVEVVEILEKSEEKIKVVPVFISVDPERDTVKRVTEYCAEFSPKIKGYTGSKEQVAKVAKAFRVYYSQGPKVDGNDYIVDHTVIMYLMDPDGDFHDYYGQNRSAQEIAKIIKLKMSSPAIPKHYAVRIPKRNGFRRYSILKFNGTLKVDPGKWATADCSIRMAREDNKEQAAANEIRQDYGEGSEYGKALREEARRKKYGRQLQAYQHDNQPWMLSITDSSTKERKFRSIREGGAGEHADYWVFLKSGEEFHAYKVDEWYQFVPFSTHRTLDIDQAEERFRERNRVMNQFALKAQIQQQLRVMDEDGEQMIKTTKSLKIKDEDSADENSDGEKGDDEDDAPFGSLQSKKNSKLAGRVRKDKRQRVENADEVAAYESDDGDDEGREYDYMSDSGSESE</sequence>
<dbReference type="InterPro" id="IPR036249">
    <property type="entry name" value="Thioredoxin-like_sf"/>
</dbReference>
<evidence type="ECO:0000256" key="1">
    <source>
        <dbReference type="ARBA" id="ARBA00004123"/>
    </source>
</evidence>
<comment type="subcellular location">
    <subcellularLocation>
        <location evidence="1 9">Nucleus</location>
    </subcellularLocation>
</comment>
<comment type="caution">
    <text evidence="12">The sequence shown here is derived from an EMBL/GenBank/DDBJ whole genome shotgun (WGS) entry which is preliminary data.</text>
</comment>
<feature type="compositionally biased region" description="Basic residues" evidence="10">
    <location>
        <begin position="530"/>
        <end position="543"/>
    </location>
</feature>
<evidence type="ECO:0000313" key="12">
    <source>
        <dbReference type="EMBL" id="CAG9535836.1"/>
    </source>
</evidence>
<dbReference type="GO" id="GO:0006367">
    <property type="term" value="P:transcription initiation at RNA polymerase II promoter"/>
    <property type="evidence" value="ECO:0007669"/>
    <property type="project" value="InterPro"/>
</dbReference>
<comment type="function">
    <text evidence="9">TFIIF is a general transcription initiation factor that binds to RNA polymerase II and helps to recruit it to the initiation complex in collaboration with TFIIB. It promotes transcription elongation.</text>
</comment>
<feature type="compositionally biased region" description="Acidic residues" evidence="10">
    <location>
        <begin position="504"/>
        <end position="521"/>
    </location>
</feature>
<reference evidence="12" key="1">
    <citation type="submission" date="2021-09" db="EMBL/GenBank/DDBJ databases">
        <authorList>
            <consortium name="Pathogen Informatics"/>
        </authorList>
    </citation>
    <scope>NUCLEOTIDE SEQUENCE</scope>
</reference>
<feature type="binding site" evidence="7">
    <location>
        <position position="262"/>
    </location>
    <ligand>
        <name>Cu cation</name>
        <dbReference type="ChEBI" id="CHEBI:23378"/>
    </ligand>
</feature>
<protein>
    <recommendedName>
        <fullName evidence="9">Transcription initiation factor IIF subunit alpha</fullName>
    </recommendedName>
</protein>